<reference evidence="2 3" key="1">
    <citation type="submission" date="2022-12" db="EMBL/GenBank/DDBJ databases">
        <title>Chromosome-level genome of Tegillarca granosa.</title>
        <authorList>
            <person name="Kim J."/>
        </authorList>
    </citation>
    <scope>NUCLEOTIDE SEQUENCE [LARGE SCALE GENOMIC DNA]</scope>
    <source>
        <strain evidence="2">Teg-2019</strain>
        <tissue evidence="2">Adductor muscle</tissue>
    </source>
</reference>
<comment type="similarity">
    <text evidence="1">Belongs to the FAM167 (SEC) family.</text>
</comment>
<dbReference type="PANTHER" id="PTHR32289">
    <property type="entry name" value="PROTEIN FAM167A"/>
    <property type="match status" value="1"/>
</dbReference>
<keyword evidence="3" id="KW-1185">Reference proteome</keyword>
<evidence type="ECO:0000313" key="2">
    <source>
        <dbReference type="EMBL" id="KAJ8321775.1"/>
    </source>
</evidence>
<evidence type="ECO:0000313" key="3">
    <source>
        <dbReference type="Proteomes" id="UP001217089"/>
    </source>
</evidence>
<dbReference type="Pfam" id="PF11652">
    <property type="entry name" value="FAM167"/>
    <property type="match status" value="1"/>
</dbReference>
<dbReference type="Proteomes" id="UP001217089">
    <property type="component" value="Unassembled WGS sequence"/>
</dbReference>
<dbReference type="InterPro" id="IPR051771">
    <property type="entry name" value="FAM167_domain"/>
</dbReference>
<dbReference type="EMBL" id="JARBDR010000018">
    <property type="protein sequence ID" value="KAJ8321775.1"/>
    <property type="molecule type" value="Genomic_DNA"/>
</dbReference>
<sequence length="76" mass="9079">MESEMRSQDQELARTLLSIRQDIHQLKLRRSCQQHQDMLEEVKCDMEEIQEIQNICDIPIESVVRWNTHLGKCDIL</sequence>
<comment type="caution">
    <text evidence="2">The sequence shown here is derived from an EMBL/GenBank/DDBJ whole genome shotgun (WGS) entry which is preliminary data.</text>
</comment>
<dbReference type="PANTHER" id="PTHR32289:SF1">
    <property type="entry name" value="PROTEIN FAM167A-LIKE"/>
    <property type="match status" value="1"/>
</dbReference>
<name>A0ABQ9FZR8_TEGGR</name>
<dbReference type="InterPro" id="IPR024280">
    <property type="entry name" value="FAM167"/>
</dbReference>
<organism evidence="2 3">
    <name type="scientific">Tegillarca granosa</name>
    <name type="common">Malaysian cockle</name>
    <name type="synonym">Anadara granosa</name>
    <dbReference type="NCBI Taxonomy" id="220873"/>
    <lineage>
        <taxon>Eukaryota</taxon>
        <taxon>Metazoa</taxon>
        <taxon>Spiralia</taxon>
        <taxon>Lophotrochozoa</taxon>
        <taxon>Mollusca</taxon>
        <taxon>Bivalvia</taxon>
        <taxon>Autobranchia</taxon>
        <taxon>Pteriomorphia</taxon>
        <taxon>Arcoida</taxon>
        <taxon>Arcoidea</taxon>
        <taxon>Arcidae</taxon>
        <taxon>Tegillarca</taxon>
    </lineage>
</organism>
<evidence type="ECO:0000256" key="1">
    <source>
        <dbReference type="ARBA" id="ARBA00005489"/>
    </source>
</evidence>
<proteinExistence type="inferred from homology"/>
<protein>
    <submittedName>
        <fullName evidence="2">Uncharacterized protein</fullName>
    </submittedName>
</protein>
<gene>
    <name evidence="2" type="ORF">KUTeg_000246</name>
</gene>
<accession>A0ABQ9FZR8</accession>